<keyword evidence="1" id="KW-0560">Oxidoreductase</keyword>
<protein>
    <submittedName>
        <fullName evidence="1">N-acetyl-gamma-glutamyl-phosphate reductase</fullName>
        <ecNumber evidence="1">1.2.1.38</ecNumber>
    </submittedName>
</protein>
<proteinExistence type="predicted"/>
<dbReference type="InterPro" id="IPR050085">
    <property type="entry name" value="AGPR"/>
</dbReference>
<dbReference type="AlphaFoldDB" id="A0A1J5PRL3"/>
<dbReference type="PANTHER" id="PTHR32338">
    <property type="entry name" value="N-ACETYL-GAMMA-GLUTAMYL-PHOSPHATE REDUCTASE, CHLOROPLASTIC-RELATED-RELATED"/>
    <property type="match status" value="1"/>
</dbReference>
<comment type="caution">
    <text evidence="1">The sequence shown here is derived from an EMBL/GenBank/DDBJ whole genome shotgun (WGS) entry which is preliminary data.</text>
</comment>
<dbReference type="EMBL" id="MLJW01002577">
    <property type="protein sequence ID" value="OIQ74246.1"/>
    <property type="molecule type" value="Genomic_DNA"/>
</dbReference>
<evidence type="ECO:0000313" key="1">
    <source>
        <dbReference type="EMBL" id="OIQ74246.1"/>
    </source>
</evidence>
<sequence>MIIVSVLDNVMKGASGQALQCANIMLGEDEGAGLSLSPIFP</sequence>
<organism evidence="1">
    <name type="scientific">mine drainage metagenome</name>
    <dbReference type="NCBI Taxonomy" id="410659"/>
    <lineage>
        <taxon>unclassified sequences</taxon>
        <taxon>metagenomes</taxon>
        <taxon>ecological metagenomes</taxon>
    </lineage>
</organism>
<dbReference type="EC" id="1.2.1.38" evidence="1"/>
<reference evidence="1" key="1">
    <citation type="submission" date="2016-10" db="EMBL/GenBank/DDBJ databases">
        <title>Sequence of Gallionella enrichment culture.</title>
        <authorList>
            <person name="Poehlein A."/>
            <person name="Muehling M."/>
            <person name="Daniel R."/>
        </authorList>
    </citation>
    <scope>NUCLEOTIDE SEQUENCE</scope>
</reference>
<dbReference type="PANTHER" id="PTHR32338:SF10">
    <property type="entry name" value="N-ACETYL-GAMMA-GLUTAMYL-PHOSPHATE REDUCTASE, CHLOROPLASTIC-RELATED"/>
    <property type="match status" value="1"/>
</dbReference>
<dbReference type="Gene3D" id="3.30.360.10">
    <property type="entry name" value="Dihydrodipicolinate Reductase, domain 2"/>
    <property type="match status" value="1"/>
</dbReference>
<gene>
    <name evidence="1" type="primary">argC_14</name>
    <name evidence="1" type="ORF">GALL_441100</name>
</gene>
<dbReference type="GO" id="GO:0003942">
    <property type="term" value="F:N-acetyl-gamma-glutamyl-phosphate reductase activity"/>
    <property type="evidence" value="ECO:0007669"/>
    <property type="project" value="UniProtKB-EC"/>
</dbReference>
<accession>A0A1J5PRL3</accession>
<dbReference type="Gene3D" id="3.40.50.720">
    <property type="entry name" value="NAD(P)-binding Rossmann-like Domain"/>
    <property type="match status" value="1"/>
</dbReference>
<name>A0A1J5PRL3_9ZZZZ</name>